<keyword evidence="3" id="KW-1185">Reference proteome</keyword>
<feature type="transmembrane region" description="Helical" evidence="1">
    <location>
        <begin position="98"/>
        <end position="122"/>
    </location>
</feature>
<name>A0ABU2F730_9EURY</name>
<gene>
    <name evidence="2" type="ORF">NDI56_01490</name>
</gene>
<proteinExistence type="predicted"/>
<dbReference type="RefSeq" id="WP_310917637.1">
    <property type="nucleotide sequence ID" value="NZ_JAMQON010000001.1"/>
</dbReference>
<reference evidence="2 3" key="1">
    <citation type="submission" date="2022-06" db="EMBL/GenBank/DDBJ databases">
        <title>Haloarcula sp. a new haloarchaeum isolate from saline soil.</title>
        <authorList>
            <person name="Strakova D."/>
            <person name="Galisteo C."/>
            <person name="Sanchez-Porro C."/>
            <person name="Ventosa A."/>
        </authorList>
    </citation>
    <scope>NUCLEOTIDE SEQUENCE [LARGE SCALE GENOMIC DNA]</scope>
    <source>
        <strain evidence="2 3">S1CR25-12</strain>
    </source>
</reference>
<feature type="transmembrane region" description="Helical" evidence="1">
    <location>
        <begin position="143"/>
        <end position="163"/>
    </location>
</feature>
<keyword evidence="1" id="KW-0472">Membrane</keyword>
<feature type="transmembrane region" description="Helical" evidence="1">
    <location>
        <begin position="6"/>
        <end position="29"/>
    </location>
</feature>
<dbReference type="InterPro" id="IPR025098">
    <property type="entry name" value="DUF4013"/>
</dbReference>
<dbReference type="EMBL" id="JAMQON010000001">
    <property type="protein sequence ID" value="MDS0258077.1"/>
    <property type="molecule type" value="Genomic_DNA"/>
</dbReference>
<dbReference type="Pfam" id="PF13197">
    <property type="entry name" value="DUF4013"/>
    <property type="match status" value="1"/>
</dbReference>
<comment type="caution">
    <text evidence="2">The sequence shown here is derived from an EMBL/GenBank/DDBJ whole genome shotgun (WGS) entry which is preliminary data.</text>
</comment>
<sequence>MQGESWIGRMLIGGLLVFFAFFIIPIFFFQGYLLRVLGSSVRGDPEPPAWEDWGGLFVDGLKATVVAFVYALVPTIVFLGIGGVLVGIGGAAGDSGGGIIAGFGILTALLFIPVLLLVYYLVPAALANMAVEGSIGAAFDFEMISNVVLSVDYLVAVLMPIVVGVLLNIVSFLLGITIVGYLLVPFITFYGQVAIFRMFGLAFAKQSNKGPQTAASAATGY</sequence>
<evidence type="ECO:0000313" key="3">
    <source>
        <dbReference type="Proteomes" id="UP001259659"/>
    </source>
</evidence>
<evidence type="ECO:0000313" key="2">
    <source>
        <dbReference type="EMBL" id="MDS0258077.1"/>
    </source>
</evidence>
<feature type="transmembrane region" description="Helical" evidence="1">
    <location>
        <begin position="65"/>
        <end position="92"/>
    </location>
</feature>
<protein>
    <submittedName>
        <fullName evidence="2">DUF4013 domain-containing protein</fullName>
    </submittedName>
</protein>
<keyword evidence="1" id="KW-0812">Transmembrane</keyword>
<organism evidence="2 3">
    <name type="scientific">Haloarcula saliterrae</name>
    <dbReference type="NCBI Taxonomy" id="2950534"/>
    <lineage>
        <taxon>Archaea</taxon>
        <taxon>Methanobacteriati</taxon>
        <taxon>Methanobacteriota</taxon>
        <taxon>Stenosarchaea group</taxon>
        <taxon>Halobacteria</taxon>
        <taxon>Halobacteriales</taxon>
        <taxon>Haloarculaceae</taxon>
        <taxon>Haloarcula</taxon>
    </lineage>
</organism>
<dbReference type="Proteomes" id="UP001259659">
    <property type="component" value="Unassembled WGS sequence"/>
</dbReference>
<accession>A0ABU2F730</accession>
<evidence type="ECO:0000256" key="1">
    <source>
        <dbReference type="SAM" id="Phobius"/>
    </source>
</evidence>
<keyword evidence="1" id="KW-1133">Transmembrane helix</keyword>
<feature type="transmembrane region" description="Helical" evidence="1">
    <location>
        <begin position="169"/>
        <end position="190"/>
    </location>
</feature>